<feature type="domain" description="TLDc" evidence="2">
    <location>
        <begin position="137"/>
        <end position="243"/>
    </location>
</feature>
<dbReference type="VEuPathDB" id="AmoebaDB:EHI5A_130280"/>
<dbReference type="AlphaFoldDB" id="A0A5K1VKI9"/>
<dbReference type="VEuPathDB" id="AmoebaDB:EHI_201300"/>
<comment type="caution">
    <text evidence="3">The sequence shown here is derived from an EMBL/GenBank/DDBJ whole genome shotgun (WGS) entry which is preliminary data.</text>
</comment>
<dbReference type="VEuPathDB" id="AmoebaDB:KM1_168330"/>
<keyword evidence="1" id="KW-0175">Coiled coil</keyword>
<gene>
    <name evidence="3" type="ORF">CL6EHI_201300</name>
</gene>
<evidence type="ECO:0000259" key="2">
    <source>
        <dbReference type="Pfam" id="PF07534"/>
    </source>
</evidence>
<proteinExistence type="predicted"/>
<dbReference type="OMA" id="RHEENTT"/>
<evidence type="ECO:0000313" key="4">
    <source>
        <dbReference type="Proteomes" id="UP000078387"/>
    </source>
</evidence>
<feature type="coiled-coil region" evidence="1">
    <location>
        <begin position="50"/>
        <end position="77"/>
    </location>
</feature>
<reference evidence="3 4" key="1">
    <citation type="submission" date="2016-05" db="EMBL/GenBank/DDBJ databases">
        <title>First whole genome sequencing of Entamoeba histolytica HM1:IMSS-clone-6.</title>
        <authorList>
            <person name="Mukherjee Avik.K."/>
            <person name="Izumyama S."/>
            <person name="Nakada-Tsukui K."/>
            <person name="Nozaki T."/>
        </authorList>
    </citation>
    <scope>NUCLEOTIDE SEQUENCE [LARGE SCALE GENOMIC DNA]</scope>
    <source>
        <strain evidence="3 4">HM1:IMSS clone 6</strain>
    </source>
</reference>
<evidence type="ECO:0000313" key="3">
    <source>
        <dbReference type="EMBL" id="GAT97181.1"/>
    </source>
</evidence>
<protein>
    <recommendedName>
        <fullName evidence="2">TLDc domain-containing protein</fullName>
    </recommendedName>
</protein>
<dbReference type="Proteomes" id="UP000078387">
    <property type="component" value="Unassembled WGS sequence"/>
</dbReference>
<dbReference type="EMBL" id="BDEQ01000001">
    <property type="protein sequence ID" value="GAT97181.1"/>
    <property type="molecule type" value="Genomic_DNA"/>
</dbReference>
<dbReference type="InterPro" id="IPR006571">
    <property type="entry name" value="TLDc_dom"/>
</dbReference>
<organism evidence="3 4">
    <name type="scientific">Entamoeba histolytica</name>
    <dbReference type="NCBI Taxonomy" id="5759"/>
    <lineage>
        <taxon>Eukaryota</taxon>
        <taxon>Amoebozoa</taxon>
        <taxon>Evosea</taxon>
        <taxon>Archamoebae</taxon>
        <taxon>Mastigamoebida</taxon>
        <taxon>Entamoebidae</taxon>
        <taxon>Entamoeba</taxon>
    </lineage>
</organism>
<evidence type="ECO:0000256" key="1">
    <source>
        <dbReference type="SAM" id="Coils"/>
    </source>
</evidence>
<dbReference type="VEuPathDB" id="AmoebaDB:EHI7A_092570"/>
<accession>A0A5K1VKI9</accession>
<sequence>MDVSQFNGKIYIQNNGTIHLYNKSDRKLTEEGNGKKVEIFDKKKEVFVEKKTFEKTISILKENIKTIETNLKELKNLVDRRCVKVDKNERGKESNEENPLFLSQTTTYNSIQTDVKLLKKKIDILQKKSDIDKIKVRDYSMVDYISYLKQWTNKSHFKIIYDSSIDELSLRGLNSKIKGLTDVLLLVETDNNDLFGSFTATRVPIVRHEEHTTFFGKDPGFFVFTLRNPHNIQPIKFIKKDCYKTMMFWNQPNELDAVISAILCFRISDGGKSMIMNQFKDFYDDPTGLGDDVFTGSHEPSCFGLSRLLAIKCN</sequence>
<dbReference type="VEuPathDB" id="AmoebaDB:EHI8A_096010"/>
<name>A0A5K1VKI9_ENTHI</name>
<dbReference type="Pfam" id="PF07534">
    <property type="entry name" value="TLD"/>
    <property type="match status" value="1"/>
</dbReference>